<feature type="transmembrane region" description="Helical" evidence="9">
    <location>
        <begin position="371"/>
        <end position="399"/>
    </location>
</feature>
<feature type="compositionally biased region" description="Low complexity" evidence="8">
    <location>
        <begin position="10"/>
        <end position="20"/>
    </location>
</feature>
<keyword evidence="4 9" id="KW-0812">Transmembrane</keyword>
<feature type="transmembrane region" description="Helical" evidence="9">
    <location>
        <begin position="148"/>
        <end position="172"/>
    </location>
</feature>
<evidence type="ECO:0000256" key="9">
    <source>
        <dbReference type="SAM" id="Phobius"/>
    </source>
</evidence>
<keyword evidence="11" id="KW-1185">Reference proteome</keyword>
<dbReference type="InterPro" id="IPR003445">
    <property type="entry name" value="Cat_transpt"/>
</dbReference>
<evidence type="ECO:0000256" key="4">
    <source>
        <dbReference type="ARBA" id="ARBA00022692"/>
    </source>
</evidence>
<feature type="transmembrane region" description="Helical" evidence="9">
    <location>
        <begin position="479"/>
        <end position="501"/>
    </location>
</feature>
<dbReference type="Proteomes" id="UP000642509">
    <property type="component" value="Unassembled WGS sequence"/>
</dbReference>
<keyword evidence="3" id="KW-1003">Cell membrane</keyword>
<feature type="transmembrane region" description="Helical" evidence="9">
    <location>
        <begin position="298"/>
        <end position="321"/>
    </location>
</feature>
<dbReference type="PANTHER" id="PTHR32024">
    <property type="entry name" value="TRK SYSTEM POTASSIUM UPTAKE PROTEIN TRKG-RELATED"/>
    <property type="match status" value="1"/>
</dbReference>
<feature type="transmembrane region" description="Helical" evidence="9">
    <location>
        <begin position="420"/>
        <end position="444"/>
    </location>
</feature>
<feature type="region of interest" description="Disordered" evidence="8">
    <location>
        <begin position="1"/>
        <end position="62"/>
    </location>
</feature>
<keyword evidence="7 9" id="KW-0472">Membrane</keyword>
<comment type="subcellular location">
    <subcellularLocation>
        <location evidence="1">Cell membrane</location>
        <topology evidence="1">Multi-pass membrane protein</topology>
    </subcellularLocation>
</comment>
<keyword evidence="6" id="KW-0406">Ion transport</keyword>
<accession>A0ABQ2M177</accession>
<evidence type="ECO:0000256" key="1">
    <source>
        <dbReference type="ARBA" id="ARBA00004651"/>
    </source>
</evidence>
<evidence type="ECO:0000256" key="3">
    <source>
        <dbReference type="ARBA" id="ARBA00022475"/>
    </source>
</evidence>
<evidence type="ECO:0000256" key="2">
    <source>
        <dbReference type="ARBA" id="ARBA00022448"/>
    </source>
</evidence>
<comment type="caution">
    <text evidence="10">The sequence shown here is derived from an EMBL/GenBank/DDBJ whole genome shotgun (WGS) entry which is preliminary data.</text>
</comment>
<organism evidence="10 11">
    <name type="scientific">Citricoccus zhacaiensis</name>
    <dbReference type="NCBI Taxonomy" id="489142"/>
    <lineage>
        <taxon>Bacteria</taxon>
        <taxon>Bacillati</taxon>
        <taxon>Actinomycetota</taxon>
        <taxon>Actinomycetes</taxon>
        <taxon>Micrococcales</taxon>
        <taxon>Micrococcaceae</taxon>
        <taxon>Citricoccus</taxon>
    </lineage>
</organism>
<evidence type="ECO:0000256" key="7">
    <source>
        <dbReference type="ARBA" id="ARBA00023136"/>
    </source>
</evidence>
<evidence type="ECO:0000256" key="5">
    <source>
        <dbReference type="ARBA" id="ARBA00022989"/>
    </source>
</evidence>
<protein>
    <submittedName>
        <fullName evidence="10">Potassium transporter Trk</fullName>
    </submittedName>
</protein>
<evidence type="ECO:0000256" key="8">
    <source>
        <dbReference type="SAM" id="MobiDB-lite"/>
    </source>
</evidence>
<proteinExistence type="predicted"/>
<evidence type="ECO:0000256" key="6">
    <source>
        <dbReference type="ARBA" id="ARBA00023065"/>
    </source>
</evidence>
<dbReference type="PANTHER" id="PTHR32024:SF1">
    <property type="entry name" value="KTR SYSTEM POTASSIUM UPTAKE PROTEIN B"/>
    <property type="match status" value="1"/>
</dbReference>
<reference evidence="11" key="1">
    <citation type="journal article" date="2019" name="Int. J. Syst. Evol. Microbiol.">
        <title>The Global Catalogue of Microorganisms (GCM) 10K type strain sequencing project: providing services to taxonomists for standard genome sequencing and annotation.</title>
        <authorList>
            <consortium name="The Broad Institute Genomics Platform"/>
            <consortium name="The Broad Institute Genome Sequencing Center for Infectious Disease"/>
            <person name="Wu L."/>
            <person name="Ma J."/>
        </authorList>
    </citation>
    <scope>NUCLEOTIDE SEQUENCE [LARGE SCALE GENOMIC DNA]</scope>
    <source>
        <strain evidence="11">CGMCC 1.7064</strain>
    </source>
</reference>
<feature type="transmembrane region" description="Helical" evidence="9">
    <location>
        <begin position="264"/>
        <end position="286"/>
    </location>
</feature>
<keyword evidence="5 9" id="KW-1133">Transmembrane helix</keyword>
<dbReference type="EMBL" id="BMLQ01000005">
    <property type="protein sequence ID" value="GGO45638.1"/>
    <property type="molecule type" value="Genomic_DNA"/>
</dbReference>
<feature type="transmembrane region" description="Helical" evidence="9">
    <location>
        <begin position="120"/>
        <end position="136"/>
    </location>
</feature>
<feature type="transmembrane region" description="Helical" evidence="9">
    <location>
        <begin position="198"/>
        <end position="219"/>
    </location>
</feature>
<name>A0ABQ2M177_9MICC</name>
<evidence type="ECO:0000313" key="10">
    <source>
        <dbReference type="EMBL" id="GGO45638.1"/>
    </source>
</evidence>
<gene>
    <name evidence="10" type="ORF">GCM10010977_18790</name>
</gene>
<evidence type="ECO:0000313" key="11">
    <source>
        <dbReference type="Proteomes" id="UP000642509"/>
    </source>
</evidence>
<dbReference type="Pfam" id="PF02386">
    <property type="entry name" value="TrkH"/>
    <property type="match status" value="1"/>
</dbReference>
<keyword evidence="2" id="KW-0813">Transport</keyword>
<sequence length="518" mass="55253">MTRHQRIPRPRSLSRSLPRPQARRKTGGRIPTPSGGRTVRPPSALSRALSPRVGPPAGGPDRSGLREVLERLRLFVSTVAGASPARAALLAFAVVILVFTALLSLPFASRTGRITAFHDALFVATSAVSVTGLTPVNTAEHWSFAGQLVILVAMQIGGLGILSMAALLTLAVSKRLGVRSKLITQEGMTTGRIGEVGALLRVVVGTTFFFEAVLAVVLVPRFVVHTGSWGEGLWNGIFYSVSAFNNAGFTLHTDGLESFMHDPWIIWTLMAGVFAGALGFPVVMVLMQQRWRWSRWNLHTKLTVTTTTALVLGGALLIGIFEWSNQATLGQFGVAERLQYSLFGSVMSRSGGFSVYDINEQSPETLLLTDALMFVGGGSASTAGGIKVTTLAVMFLAIVAEARGDREVTAHGRTITPGSVRVAISVLALGATLILVGTMALVAISDESLQRPLFEVLSAFGTCGLTTGLTAELPPSGKYVLTVLMFAGRVGTITFASALALRQRRILFRYPEERPIIG</sequence>
<feature type="transmembrane region" description="Helical" evidence="9">
    <location>
        <begin position="87"/>
        <end position="108"/>
    </location>
</feature>
<dbReference type="RefSeq" id="WP_188805927.1">
    <property type="nucleotide sequence ID" value="NZ_BAAAOU010000011.1"/>
</dbReference>